<proteinExistence type="predicted"/>
<accession>G3IHX0</accession>
<evidence type="ECO:0000313" key="2">
    <source>
        <dbReference type="Proteomes" id="UP000001075"/>
    </source>
</evidence>
<dbReference type="EMBL" id="JH002884">
    <property type="protein sequence ID" value="EGW00316.1"/>
    <property type="molecule type" value="Genomic_DNA"/>
</dbReference>
<dbReference type="PANTHER" id="PTHR40389">
    <property type="entry name" value="ENDOGENOUS RETROVIRUS GROUP K MEMBER 24 GAG POLYPROTEIN-RELATED"/>
    <property type="match status" value="1"/>
</dbReference>
<gene>
    <name evidence="1" type="ORF">I79_023426</name>
</gene>
<dbReference type="Proteomes" id="UP000001075">
    <property type="component" value="Unassembled WGS sequence"/>
</dbReference>
<dbReference type="AlphaFoldDB" id="G3IHX0"/>
<evidence type="ECO:0000313" key="1">
    <source>
        <dbReference type="EMBL" id="EGW00316.1"/>
    </source>
</evidence>
<protein>
    <submittedName>
        <fullName evidence="1">Uncharacterized protein</fullName>
    </submittedName>
</protein>
<dbReference type="Gene3D" id="1.10.1200.30">
    <property type="match status" value="1"/>
</dbReference>
<organism evidence="1 2">
    <name type="scientific">Cricetulus griseus</name>
    <name type="common">Chinese hamster</name>
    <name type="synonym">Cricetulus barabensis griseus</name>
    <dbReference type="NCBI Taxonomy" id="10029"/>
    <lineage>
        <taxon>Eukaryota</taxon>
        <taxon>Metazoa</taxon>
        <taxon>Chordata</taxon>
        <taxon>Craniata</taxon>
        <taxon>Vertebrata</taxon>
        <taxon>Euteleostomi</taxon>
        <taxon>Mammalia</taxon>
        <taxon>Eutheria</taxon>
        <taxon>Euarchontoglires</taxon>
        <taxon>Glires</taxon>
        <taxon>Rodentia</taxon>
        <taxon>Myomorpha</taxon>
        <taxon>Muroidea</taxon>
        <taxon>Cricetidae</taxon>
        <taxon>Cricetinae</taxon>
        <taxon>Cricetulus</taxon>
    </lineage>
</organism>
<dbReference type="InParanoid" id="G3IHX0"/>
<sequence length="50" mass="5741">MLSLCRTAALNAWDKVRESGEQLKAYAKIEQGQTEPFKDFLNRLTRAIDI</sequence>
<dbReference type="InterPro" id="IPR008916">
    <property type="entry name" value="Retrov_capsid_C"/>
</dbReference>
<name>G3IHX0_CRIGR</name>
<dbReference type="InterPro" id="IPR050195">
    <property type="entry name" value="Primate_lentivir_Gag_pol-like"/>
</dbReference>
<dbReference type="PANTHER" id="PTHR40389:SF3">
    <property type="entry name" value="IGE-BINDING PROTEIN"/>
    <property type="match status" value="1"/>
</dbReference>
<reference evidence="2" key="1">
    <citation type="journal article" date="2011" name="Nat. Biotechnol.">
        <title>The genomic sequence of the Chinese hamster ovary (CHO)-K1 cell line.</title>
        <authorList>
            <person name="Xu X."/>
            <person name="Nagarajan H."/>
            <person name="Lewis N.E."/>
            <person name="Pan S."/>
            <person name="Cai Z."/>
            <person name="Liu X."/>
            <person name="Chen W."/>
            <person name="Xie M."/>
            <person name="Wang W."/>
            <person name="Hammond S."/>
            <person name="Andersen M.R."/>
            <person name="Neff N."/>
            <person name="Passarelli B."/>
            <person name="Koh W."/>
            <person name="Fan H.C."/>
            <person name="Wang J."/>
            <person name="Gui Y."/>
            <person name="Lee K.H."/>
            <person name="Betenbaugh M.J."/>
            <person name="Quake S.R."/>
            <person name="Famili I."/>
            <person name="Palsson B.O."/>
            <person name="Wang J."/>
        </authorList>
    </citation>
    <scope>NUCLEOTIDE SEQUENCE [LARGE SCALE GENOMIC DNA]</scope>
    <source>
        <strain evidence="2">CHO K1 cell line</strain>
    </source>
</reference>
<dbReference type="SUPFAM" id="SSF47353">
    <property type="entry name" value="Retrovirus capsid dimerization domain-like"/>
    <property type="match status" value="1"/>
</dbReference>